<evidence type="ECO:0000256" key="5">
    <source>
        <dbReference type="ARBA" id="ARBA00023242"/>
    </source>
</evidence>
<keyword evidence="4" id="KW-0995">Kinetochore</keyword>
<keyword evidence="5" id="KW-0539">Nucleus</keyword>
<dbReference type="GO" id="GO:0000278">
    <property type="term" value="P:mitotic cell cycle"/>
    <property type="evidence" value="ECO:0007669"/>
    <property type="project" value="InterPro"/>
</dbReference>
<keyword evidence="3" id="KW-0158">Chromosome</keyword>
<accession>A0A4V1IXM6</accession>
<dbReference type="EMBL" id="KZ988786">
    <property type="protein sequence ID" value="RKP11589.1"/>
    <property type="molecule type" value="Genomic_DNA"/>
</dbReference>
<proteinExistence type="inferred from homology"/>
<evidence type="ECO:0000256" key="2">
    <source>
        <dbReference type="ARBA" id="ARBA00004629"/>
    </source>
</evidence>
<evidence type="ECO:0000256" key="4">
    <source>
        <dbReference type="ARBA" id="ARBA00022838"/>
    </source>
</evidence>
<evidence type="ECO:0000256" key="3">
    <source>
        <dbReference type="ARBA" id="ARBA00022454"/>
    </source>
</evidence>
<protein>
    <recommendedName>
        <fullName evidence="10">Transcription factor CBF/NF-Y/archaeal histone domain-containing protein</fullName>
    </recommendedName>
</protein>
<dbReference type="Proteomes" id="UP000267251">
    <property type="component" value="Unassembled WGS sequence"/>
</dbReference>
<comment type="similarity">
    <text evidence="7">Belongs to the CENP-W/WIP1 family.</text>
</comment>
<evidence type="ECO:0000256" key="1">
    <source>
        <dbReference type="ARBA" id="ARBA00004123"/>
    </source>
</evidence>
<dbReference type="PANTHER" id="PTHR34832">
    <property type="entry name" value="CENTROMERE PROTEIN W"/>
    <property type="match status" value="1"/>
</dbReference>
<keyword evidence="6" id="KW-0137">Centromere</keyword>
<dbReference type="Gene3D" id="1.10.20.10">
    <property type="entry name" value="Histone, subunit A"/>
    <property type="match status" value="1"/>
</dbReference>
<keyword evidence="9" id="KW-1185">Reference proteome</keyword>
<sequence>RLYPRSSLRRTLRAHQPDYRLSKTVDILVYLDYLHFLQRLLDQANTERAKAGEASLGPAHIAKVKQ</sequence>
<organism evidence="8 9">
    <name type="scientific">Piptocephalis cylindrospora</name>
    <dbReference type="NCBI Taxonomy" id="1907219"/>
    <lineage>
        <taxon>Eukaryota</taxon>
        <taxon>Fungi</taxon>
        <taxon>Fungi incertae sedis</taxon>
        <taxon>Zoopagomycota</taxon>
        <taxon>Zoopagomycotina</taxon>
        <taxon>Zoopagomycetes</taxon>
        <taxon>Zoopagales</taxon>
        <taxon>Piptocephalidaceae</taxon>
        <taxon>Piptocephalis</taxon>
    </lineage>
</organism>
<dbReference type="GO" id="GO:0051382">
    <property type="term" value="P:kinetochore assembly"/>
    <property type="evidence" value="ECO:0007669"/>
    <property type="project" value="InterPro"/>
</dbReference>
<dbReference type="GO" id="GO:0007059">
    <property type="term" value="P:chromosome segregation"/>
    <property type="evidence" value="ECO:0007669"/>
    <property type="project" value="TreeGrafter"/>
</dbReference>
<reference evidence="9" key="1">
    <citation type="journal article" date="2018" name="Nat. Microbiol.">
        <title>Leveraging single-cell genomics to expand the fungal tree of life.</title>
        <authorList>
            <person name="Ahrendt S.R."/>
            <person name="Quandt C.A."/>
            <person name="Ciobanu D."/>
            <person name="Clum A."/>
            <person name="Salamov A."/>
            <person name="Andreopoulos B."/>
            <person name="Cheng J.F."/>
            <person name="Woyke T."/>
            <person name="Pelin A."/>
            <person name="Henrissat B."/>
            <person name="Reynolds N.K."/>
            <person name="Benny G.L."/>
            <person name="Smith M.E."/>
            <person name="James T.Y."/>
            <person name="Grigoriev I.V."/>
        </authorList>
    </citation>
    <scope>NUCLEOTIDE SEQUENCE [LARGE SCALE GENOMIC DNA]</scope>
</reference>
<evidence type="ECO:0000256" key="7">
    <source>
        <dbReference type="ARBA" id="ARBA00038432"/>
    </source>
</evidence>
<comment type="subcellular location">
    <subcellularLocation>
        <location evidence="2">Chromosome</location>
        <location evidence="2">Centromere</location>
        <location evidence="2">Kinetochore</location>
    </subcellularLocation>
    <subcellularLocation>
        <location evidence="1">Nucleus</location>
    </subcellularLocation>
</comment>
<evidence type="ECO:0000313" key="8">
    <source>
        <dbReference type="EMBL" id="RKP11589.1"/>
    </source>
</evidence>
<dbReference type="InterPro" id="IPR052484">
    <property type="entry name" value="CENP-W/WIP1"/>
</dbReference>
<evidence type="ECO:0000313" key="9">
    <source>
        <dbReference type="Proteomes" id="UP000267251"/>
    </source>
</evidence>
<dbReference type="OrthoDB" id="2543597at2759"/>
<dbReference type="GO" id="GO:0000776">
    <property type="term" value="C:kinetochore"/>
    <property type="evidence" value="ECO:0007669"/>
    <property type="project" value="UniProtKB-KW"/>
</dbReference>
<dbReference type="GO" id="GO:0005654">
    <property type="term" value="C:nucleoplasm"/>
    <property type="evidence" value="ECO:0007669"/>
    <property type="project" value="TreeGrafter"/>
</dbReference>
<feature type="non-terminal residue" evidence="8">
    <location>
        <position position="66"/>
    </location>
</feature>
<dbReference type="GO" id="GO:0003677">
    <property type="term" value="F:DNA binding"/>
    <property type="evidence" value="ECO:0007669"/>
    <property type="project" value="InterPro"/>
</dbReference>
<dbReference type="InterPro" id="IPR028847">
    <property type="entry name" value="CENP-W"/>
</dbReference>
<gene>
    <name evidence="8" type="ORF">BJ684DRAFT_921</name>
</gene>
<name>A0A4V1IXM6_9FUNG</name>
<dbReference type="GO" id="GO:0046982">
    <property type="term" value="F:protein heterodimerization activity"/>
    <property type="evidence" value="ECO:0007669"/>
    <property type="project" value="InterPro"/>
</dbReference>
<dbReference type="CDD" id="cd13732">
    <property type="entry name" value="HFD_CENP-W"/>
    <property type="match status" value="1"/>
</dbReference>
<dbReference type="PANTHER" id="PTHR34832:SF1">
    <property type="entry name" value="CENTROMERE PROTEIN W"/>
    <property type="match status" value="1"/>
</dbReference>
<evidence type="ECO:0008006" key="10">
    <source>
        <dbReference type="Google" id="ProtNLM"/>
    </source>
</evidence>
<dbReference type="Pfam" id="PF15510">
    <property type="entry name" value="CENP-W"/>
    <property type="match status" value="1"/>
</dbReference>
<dbReference type="AlphaFoldDB" id="A0A4V1IXM6"/>
<evidence type="ECO:0000256" key="6">
    <source>
        <dbReference type="ARBA" id="ARBA00023328"/>
    </source>
</evidence>
<feature type="non-terminal residue" evidence="8">
    <location>
        <position position="1"/>
    </location>
</feature>
<dbReference type="InterPro" id="IPR009072">
    <property type="entry name" value="Histone-fold"/>
</dbReference>